<evidence type="ECO:0000313" key="2">
    <source>
        <dbReference type="Proteomes" id="UP000279833"/>
    </source>
</evidence>
<dbReference type="AlphaFoldDB" id="A0A183JQJ0"/>
<gene>
    <name evidence="1" type="ORF">SCUD_LOCUS4979</name>
</gene>
<evidence type="ECO:0000313" key="1">
    <source>
        <dbReference type="EMBL" id="VDO92033.1"/>
    </source>
</evidence>
<proteinExistence type="predicted"/>
<keyword evidence="2" id="KW-1185">Reference proteome</keyword>
<reference evidence="3" key="1">
    <citation type="submission" date="2016-06" db="UniProtKB">
        <authorList>
            <consortium name="WormBaseParasite"/>
        </authorList>
    </citation>
    <scope>IDENTIFICATION</scope>
</reference>
<accession>A0A183JQJ0</accession>
<sequence length="36" mass="4112">MLICYLQITCINPRPPTRRIRANSLTASIRLAIVDK</sequence>
<dbReference type="WBParaSite" id="SCUD_0000497901-mRNA-1">
    <property type="protein sequence ID" value="SCUD_0000497901-mRNA-1"/>
    <property type="gene ID" value="SCUD_0000497901"/>
</dbReference>
<dbReference type="EMBL" id="UZAK01007318">
    <property type="protein sequence ID" value="VDO92033.1"/>
    <property type="molecule type" value="Genomic_DNA"/>
</dbReference>
<name>A0A183JQJ0_9TREM</name>
<protein>
    <submittedName>
        <fullName evidence="1 3">Uncharacterized protein</fullName>
    </submittedName>
</protein>
<evidence type="ECO:0000313" key="3">
    <source>
        <dbReference type="WBParaSite" id="SCUD_0000497901-mRNA-1"/>
    </source>
</evidence>
<reference evidence="1 2" key="2">
    <citation type="submission" date="2018-11" db="EMBL/GenBank/DDBJ databases">
        <authorList>
            <consortium name="Pathogen Informatics"/>
        </authorList>
    </citation>
    <scope>NUCLEOTIDE SEQUENCE [LARGE SCALE GENOMIC DNA]</scope>
    <source>
        <strain evidence="1">Dakar</strain>
        <strain evidence="2">Dakar, Senegal</strain>
    </source>
</reference>
<organism evidence="3">
    <name type="scientific">Schistosoma curassoni</name>
    <dbReference type="NCBI Taxonomy" id="6186"/>
    <lineage>
        <taxon>Eukaryota</taxon>
        <taxon>Metazoa</taxon>
        <taxon>Spiralia</taxon>
        <taxon>Lophotrochozoa</taxon>
        <taxon>Platyhelminthes</taxon>
        <taxon>Trematoda</taxon>
        <taxon>Digenea</taxon>
        <taxon>Strigeidida</taxon>
        <taxon>Schistosomatoidea</taxon>
        <taxon>Schistosomatidae</taxon>
        <taxon>Schistosoma</taxon>
    </lineage>
</organism>
<dbReference type="Proteomes" id="UP000279833">
    <property type="component" value="Unassembled WGS sequence"/>
</dbReference>